<organism evidence="1">
    <name type="scientific">Cucumis melo</name>
    <name type="common">Muskmelon</name>
    <dbReference type="NCBI Taxonomy" id="3656"/>
    <lineage>
        <taxon>Eukaryota</taxon>
        <taxon>Viridiplantae</taxon>
        <taxon>Streptophyta</taxon>
        <taxon>Embryophyta</taxon>
        <taxon>Tracheophyta</taxon>
        <taxon>Spermatophyta</taxon>
        <taxon>Magnoliopsida</taxon>
        <taxon>eudicotyledons</taxon>
        <taxon>Gunneridae</taxon>
        <taxon>Pentapetalae</taxon>
        <taxon>rosids</taxon>
        <taxon>fabids</taxon>
        <taxon>Cucurbitales</taxon>
        <taxon>Cucurbitaceae</taxon>
        <taxon>Benincaseae</taxon>
        <taxon>Cucumis</taxon>
    </lineage>
</organism>
<proteinExistence type="predicted"/>
<dbReference type="Gramene" id="MELO3C011534.2.1">
    <property type="protein sequence ID" value="MELO3C011534.2.1"/>
    <property type="gene ID" value="MELO3C011534.2"/>
</dbReference>
<protein>
    <submittedName>
        <fullName evidence="1">Uncharacterized protein</fullName>
    </submittedName>
</protein>
<accession>A0A9I9D1S4</accession>
<evidence type="ECO:0000313" key="1">
    <source>
        <dbReference type="EnsemblPlants" id="MELO3C011534.2.1"/>
    </source>
</evidence>
<sequence>MDDNGEEAAVRVALVDDRSLHIKLNDNRYKDKLKVLEDETKVEKMTRQKKKKR</sequence>
<reference evidence="1" key="1">
    <citation type="submission" date="2023-03" db="UniProtKB">
        <authorList>
            <consortium name="EnsemblPlants"/>
        </authorList>
    </citation>
    <scope>IDENTIFICATION</scope>
</reference>
<name>A0A9I9D1S4_CUCME</name>
<dbReference type="EnsemblPlants" id="MELO3C011534.2.1">
    <property type="protein sequence ID" value="MELO3C011534.2.1"/>
    <property type="gene ID" value="MELO3C011534.2"/>
</dbReference>
<dbReference type="AlphaFoldDB" id="A0A9I9D1S4"/>